<reference evidence="2" key="1">
    <citation type="submission" date="2022-09" db="EMBL/GenBank/DDBJ databases">
        <title>Enrichment on poylsaccharides allowed isolation of novel metabolic and taxonomic groups of Haloarchaea.</title>
        <authorList>
            <person name="Sorokin D.Y."/>
            <person name="Elcheninov A.G."/>
            <person name="Khizhniak T.V."/>
            <person name="Kolganova T.V."/>
            <person name="Kublanov I.V."/>
        </authorList>
    </citation>
    <scope>NUCLEOTIDE SEQUENCE</scope>
    <source>
        <strain evidence="2">AArc-xg1-1</strain>
    </source>
</reference>
<feature type="transmembrane region" description="Helical" evidence="1">
    <location>
        <begin position="140"/>
        <end position="162"/>
    </location>
</feature>
<accession>A0AAP2Z0C7</accession>
<organism evidence="2 3">
    <name type="scientific">Natronoglomus mannanivorans</name>
    <dbReference type="NCBI Taxonomy" id="2979990"/>
    <lineage>
        <taxon>Archaea</taxon>
        <taxon>Methanobacteriati</taxon>
        <taxon>Methanobacteriota</taxon>
        <taxon>Stenosarchaea group</taxon>
        <taxon>Halobacteria</taxon>
        <taxon>Halobacteriales</taxon>
        <taxon>Natrialbaceae</taxon>
        <taxon>Natronoglomus</taxon>
    </lineage>
</organism>
<proteinExistence type="predicted"/>
<feature type="transmembrane region" description="Helical" evidence="1">
    <location>
        <begin position="213"/>
        <end position="237"/>
    </location>
</feature>
<dbReference type="PANTHER" id="PTHR20992">
    <property type="entry name" value="AT15442P-RELATED"/>
    <property type="match status" value="1"/>
</dbReference>
<evidence type="ECO:0000313" key="2">
    <source>
        <dbReference type="EMBL" id="MCU4742901.1"/>
    </source>
</evidence>
<dbReference type="PANTHER" id="PTHR20992:SF9">
    <property type="entry name" value="AT15442P-RELATED"/>
    <property type="match status" value="1"/>
</dbReference>
<feature type="transmembrane region" description="Helical" evidence="1">
    <location>
        <begin position="244"/>
        <end position="266"/>
    </location>
</feature>
<feature type="transmembrane region" description="Helical" evidence="1">
    <location>
        <begin position="174"/>
        <end position="193"/>
    </location>
</feature>
<keyword evidence="1" id="KW-0812">Transmembrane</keyword>
<dbReference type="EMBL" id="JAOPKA010000011">
    <property type="protein sequence ID" value="MCU4742901.1"/>
    <property type="molecule type" value="Genomic_DNA"/>
</dbReference>
<protein>
    <submittedName>
        <fullName evidence="2">DUF389 domain-containing protein</fullName>
    </submittedName>
</protein>
<gene>
    <name evidence="2" type="ORF">OB960_16055</name>
</gene>
<dbReference type="Pfam" id="PF04087">
    <property type="entry name" value="DUF389"/>
    <property type="match status" value="1"/>
</dbReference>
<feature type="transmembrane region" description="Helical" evidence="1">
    <location>
        <begin position="114"/>
        <end position="134"/>
    </location>
</feature>
<dbReference type="InterPro" id="IPR005240">
    <property type="entry name" value="DUF389"/>
</dbReference>
<keyword evidence="1" id="KW-0472">Membrane</keyword>
<feature type="transmembrane region" description="Helical" evidence="1">
    <location>
        <begin position="272"/>
        <end position="297"/>
    </location>
</feature>
<dbReference type="AlphaFoldDB" id="A0AAP2Z0C7"/>
<feature type="transmembrane region" description="Helical" evidence="1">
    <location>
        <begin position="318"/>
        <end position="339"/>
    </location>
</feature>
<name>A0AAP2Z0C7_9EURY</name>
<sequence>MRLVQVFVPSDDHDAVRETLTEMEVEFIFSDADSRRDGSLANVPVPAGAVDTVLERLYDAGLDEDTYTVVTEVDRATVPNAEELTDRYVEGPKGKRGASHAEIRDRAEDLTPETATYLAFAIASAIVAVGGLLLDSAIVIVGAMVIAPFAGSTLSASAGAVISDREMVVDSATSQAMGLVVAYLGAVAMSVFLRESGFVPSALDVGRVGQVGAFVTPNLLTLVIAIAAGFAGALALATDLPVSLAGVAVAAAIVPAAAVAGIGTVWGEPLVVAGAVVLLLMNIVFINLTAYLTLVALGYRSSVVRSVRENADISLRSGAYALIVILFLVVVAVTAFGTYQHLVFEQQVNDEVQTVLEDPEYSSLDLATVETEYNDASVFSDEVSVTVTVGRSSGLEHEGLARELREEISAETDRSVRVDVRFVDYQRATAIGDADAGTSSWWPLEEWLRSARASLSQSVPQAVALPADFVDERADSAYPGELP</sequence>
<evidence type="ECO:0000313" key="3">
    <source>
        <dbReference type="Proteomes" id="UP001321018"/>
    </source>
</evidence>
<comment type="caution">
    <text evidence="2">The sequence shown here is derived from an EMBL/GenBank/DDBJ whole genome shotgun (WGS) entry which is preliminary data.</text>
</comment>
<keyword evidence="1" id="KW-1133">Transmembrane helix</keyword>
<dbReference type="Proteomes" id="UP001321018">
    <property type="component" value="Unassembled WGS sequence"/>
</dbReference>
<evidence type="ECO:0000256" key="1">
    <source>
        <dbReference type="SAM" id="Phobius"/>
    </source>
</evidence>
<dbReference type="RefSeq" id="WP_338004710.1">
    <property type="nucleotide sequence ID" value="NZ_JAOPKA010000011.1"/>
</dbReference>